<accession>A0A1B1YSH8</accession>
<proteinExistence type="inferred from homology"/>
<sequence length="109" mass="11662">MTTDALPYRLLLSACADGAGAARIADTLVEEGLAACVTLLPGARSVYRWQGQLERADECLLLIKARADDYPALERRLLELHPYAVPELLALPVLGGNPAYLAWLESGGG</sequence>
<dbReference type="Pfam" id="PF03091">
    <property type="entry name" value="CutA1"/>
    <property type="match status" value="1"/>
</dbReference>
<comment type="similarity">
    <text evidence="1">Belongs to the CutA family.</text>
</comment>
<evidence type="ECO:0000313" key="3">
    <source>
        <dbReference type="Proteomes" id="UP000092952"/>
    </source>
</evidence>
<dbReference type="InterPro" id="IPR015867">
    <property type="entry name" value="N-reg_PII/ATP_PRibTrfase_C"/>
</dbReference>
<evidence type="ECO:0000313" key="2">
    <source>
        <dbReference type="EMBL" id="ANX03669.1"/>
    </source>
</evidence>
<dbReference type="InParanoid" id="A0A1B1YSH8"/>
<protein>
    <submittedName>
        <fullName evidence="2">Dihydroorotate dehydrogenase</fullName>
    </submittedName>
</protein>
<dbReference type="KEGG" id="gbi:PG2T_05315"/>
<dbReference type="OrthoDB" id="37622at2"/>
<dbReference type="EMBL" id="CP014671">
    <property type="protein sequence ID" value="ANX03669.1"/>
    <property type="molecule type" value="Genomic_DNA"/>
</dbReference>
<dbReference type="PANTHER" id="PTHR23419">
    <property type="entry name" value="DIVALENT CATION TOLERANCE CUTA-RELATED"/>
    <property type="match status" value="1"/>
</dbReference>
<dbReference type="InterPro" id="IPR011322">
    <property type="entry name" value="N-reg_PII-like_a/b"/>
</dbReference>
<dbReference type="GO" id="GO:0010038">
    <property type="term" value="P:response to metal ion"/>
    <property type="evidence" value="ECO:0007669"/>
    <property type="project" value="InterPro"/>
</dbReference>
<keyword evidence="3" id="KW-1185">Reference proteome</keyword>
<dbReference type="FunCoup" id="A0A1B1YSH8">
    <property type="interactions" value="187"/>
</dbReference>
<organism evidence="2 3">
    <name type="scientific">Immundisolibacter cernigliae</name>
    <dbReference type="NCBI Taxonomy" id="1810504"/>
    <lineage>
        <taxon>Bacteria</taxon>
        <taxon>Pseudomonadati</taxon>
        <taxon>Pseudomonadota</taxon>
        <taxon>Gammaproteobacteria</taxon>
        <taxon>Immundisolibacterales</taxon>
        <taxon>Immundisolibacteraceae</taxon>
        <taxon>Immundisolibacter</taxon>
    </lineage>
</organism>
<dbReference type="Proteomes" id="UP000092952">
    <property type="component" value="Chromosome"/>
</dbReference>
<dbReference type="Gene3D" id="3.30.70.120">
    <property type="match status" value="1"/>
</dbReference>
<dbReference type="GO" id="GO:0005507">
    <property type="term" value="F:copper ion binding"/>
    <property type="evidence" value="ECO:0007669"/>
    <property type="project" value="TreeGrafter"/>
</dbReference>
<dbReference type="RefSeq" id="WP_068803232.1">
    <property type="nucleotide sequence ID" value="NZ_CP014671.1"/>
</dbReference>
<name>A0A1B1YSH8_9GAMM</name>
<dbReference type="PANTHER" id="PTHR23419:SF8">
    <property type="entry name" value="FI09726P"/>
    <property type="match status" value="1"/>
</dbReference>
<reference evidence="3" key="1">
    <citation type="submission" date="2016-03" db="EMBL/GenBank/DDBJ databases">
        <title>Complete genome sequence of Solimmundus cernigliae, representing a novel lineage of polycyclic aromatic hydrocarbon degraders within the Gammaproteobacteria.</title>
        <authorList>
            <person name="Singleton D.R."/>
            <person name="Dickey A.N."/>
            <person name="Scholl E.H."/>
            <person name="Wright F.A."/>
            <person name="Aitken M.D."/>
        </authorList>
    </citation>
    <scope>NUCLEOTIDE SEQUENCE [LARGE SCALE GENOMIC DNA]</scope>
    <source>
        <strain evidence="3">TR3.2</strain>
    </source>
</reference>
<dbReference type="InterPro" id="IPR004323">
    <property type="entry name" value="Ion_tolerance_CutA"/>
</dbReference>
<dbReference type="SUPFAM" id="SSF54913">
    <property type="entry name" value="GlnB-like"/>
    <property type="match status" value="1"/>
</dbReference>
<dbReference type="STRING" id="1810504.PG2T_05315"/>
<evidence type="ECO:0000256" key="1">
    <source>
        <dbReference type="ARBA" id="ARBA00010169"/>
    </source>
</evidence>
<gene>
    <name evidence="2" type="ORF">PG2T_05315</name>
</gene>
<dbReference type="AlphaFoldDB" id="A0A1B1YSH8"/>